<evidence type="ECO:0000256" key="3">
    <source>
        <dbReference type="ARBA" id="ARBA00022723"/>
    </source>
</evidence>
<dbReference type="GO" id="GO:0004089">
    <property type="term" value="F:carbonate dehydratase activity"/>
    <property type="evidence" value="ECO:0007669"/>
    <property type="project" value="UniProtKB-UniRule"/>
</dbReference>
<evidence type="ECO:0000256" key="2">
    <source>
        <dbReference type="ARBA" id="ARBA00012925"/>
    </source>
</evidence>
<organism evidence="10 11">
    <name type="scientific">Meripilus lineatus</name>
    <dbReference type="NCBI Taxonomy" id="2056292"/>
    <lineage>
        <taxon>Eukaryota</taxon>
        <taxon>Fungi</taxon>
        <taxon>Dikarya</taxon>
        <taxon>Basidiomycota</taxon>
        <taxon>Agaricomycotina</taxon>
        <taxon>Agaricomycetes</taxon>
        <taxon>Polyporales</taxon>
        <taxon>Meripilaceae</taxon>
        <taxon>Meripilus</taxon>
    </lineage>
</organism>
<dbReference type="InterPro" id="IPR001765">
    <property type="entry name" value="Carbonic_anhydrase"/>
</dbReference>
<feature type="compositionally biased region" description="Polar residues" evidence="9">
    <location>
        <begin position="1"/>
        <end position="28"/>
    </location>
</feature>
<accession>A0AAD5VF22</accession>
<dbReference type="EMBL" id="JANAWD010000040">
    <property type="protein sequence ID" value="KAJ3489730.1"/>
    <property type="molecule type" value="Genomic_DNA"/>
</dbReference>
<dbReference type="PANTHER" id="PTHR11002">
    <property type="entry name" value="CARBONIC ANHYDRASE"/>
    <property type="match status" value="1"/>
</dbReference>
<evidence type="ECO:0000256" key="6">
    <source>
        <dbReference type="ARBA" id="ARBA00048348"/>
    </source>
</evidence>
<dbReference type="Proteomes" id="UP001212997">
    <property type="component" value="Unassembled WGS sequence"/>
</dbReference>
<evidence type="ECO:0000256" key="8">
    <source>
        <dbReference type="RuleBase" id="RU003956"/>
    </source>
</evidence>
<keyword evidence="4 7" id="KW-0862">Zinc</keyword>
<feature type="binding site" evidence="7">
    <location>
        <position position="68"/>
    </location>
    <ligand>
        <name>Zn(2+)</name>
        <dbReference type="ChEBI" id="CHEBI:29105"/>
    </ligand>
</feature>
<keyword evidence="5 8" id="KW-0456">Lyase</keyword>
<protein>
    <recommendedName>
        <fullName evidence="2 8">Carbonic anhydrase</fullName>
        <ecNumber evidence="2 8">4.2.1.1</ecNumber>
    </recommendedName>
    <alternativeName>
        <fullName evidence="8">Carbonate dehydratase</fullName>
    </alternativeName>
</protein>
<feature type="binding site" evidence="7">
    <location>
        <position position="141"/>
    </location>
    <ligand>
        <name>Zn(2+)</name>
        <dbReference type="ChEBI" id="CHEBI:29105"/>
    </ligand>
</feature>
<dbReference type="GO" id="GO:0071244">
    <property type="term" value="P:cellular response to carbon dioxide"/>
    <property type="evidence" value="ECO:0007669"/>
    <property type="project" value="TreeGrafter"/>
</dbReference>
<dbReference type="PANTHER" id="PTHR11002:SF76">
    <property type="entry name" value="CARBONIC ANHYDRASE"/>
    <property type="match status" value="1"/>
</dbReference>
<dbReference type="Gene3D" id="3.40.1050.10">
    <property type="entry name" value="Carbonic anhydrase"/>
    <property type="match status" value="1"/>
</dbReference>
<dbReference type="GO" id="GO:0008270">
    <property type="term" value="F:zinc ion binding"/>
    <property type="evidence" value="ECO:0007669"/>
    <property type="project" value="UniProtKB-UniRule"/>
</dbReference>
<reference evidence="10" key="1">
    <citation type="submission" date="2022-07" db="EMBL/GenBank/DDBJ databases">
        <title>Genome Sequence of Physisporinus lineatus.</title>
        <authorList>
            <person name="Buettner E."/>
        </authorList>
    </citation>
    <scope>NUCLEOTIDE SEQUENCE</scope>
    <source>
        <strain evidence="10">VT162</strain>
    </source>
</reference>
<comment type="function">
    <text evidence="8">Reversible hydration of carbon dioxide.</text>
</comment>
<feature type="binding site" evidence="7">
    <location>
        <position position="144"/>
    </location>
    <ligand>
        <name>Zn(2+)</name>
        <dbReference type="ChEBI" id="CHEBI:29105"/>
    </ligand>
</feature>
<dbReference type="SUPFAM" id="SSF53056">
    <property type="entry name" value="beta-carbonic anhydrase, cab"/>
    <property type="match status" value="1"/>
</dbReference>
<sequence>MGLNQTISRNQTLSRTQVPGRNQSQNRNPGAKQLLKQNADWASKQDPKRLLKIAEKQTPKVAWFGCSDSRVPESVITRSGLGHIFVHRNIAKFVNLALLDASQILTFRLNSQFHLNDLSAKSVLVYAVDHVEVDHIIIVGHTKCGGVSAAFNAKDHHIEEPLDEWLKDLTALGRNHTSESALVEANIHAQVANVLKLLKTRKLKKALKVRGWLYKMETGRIHELVVHDVKARA</sequence>
<evidence type="ECO:0000256" key="7">
    <source>
        <dbReference type="PIRSR" id="PIRSR601765-1"/>
    </source>
</evidence>
<name>A0AAD5VF22_9APHY</name>
<feature type="binding site" evidence="7">
    <location>
        <position position="66"/>
    </location>
    <ligand>
        <name>Zn(2+)</name>
        <dbReference type="ChEBI" id="CHEBI:29105"/>
    </ligand>
</feature>
<dbReference type="InterPro" id="IPR036874">
    <property type="entry name" value="Carbonic_anhydrase_sf"/>
</dbReference>
<dbReference type="EC" id="4.2.1.1" evidence="2 8"/>
<gene>
    <name evidence="10" type="ORF">NLI96_g1919</name>
</gene>
<proteinExistence type="inferred from homology"/>
<comment type="catalytic activity">
    <reaction evidence="6 8">
        <text>hydrogencarbonate + H(+) = CO2 + H2O</text>
        <dbReference type="Rhea" id="RHEA:10748"/>
        <dbReference type="ChEBI" id="CHEBI:15377"/>
        <dbReference type="ChEBI" id="CHEBI:15378"/>
        <dbReference type="ChEBI" id="CHEBI:16526"/>
        <dbReference type="ChEBI" id="CHEBI:17544"/>
        <dbReference type="EC" id="4.2.1.1"/>
    </reaction>
</comment>
<keyword evidence="11" id="KW-1185">Reference proteome</keyword>
<evidence type="ECO:0000256" key="4">
    <source>
        <dbReference type="ARBA" id="ARBA00022833"/>
    </source>
</evidence>
<dbReference type="GO" id="GO:0034599">
    <property type="term" value="P:cellular response to oxidative stress"/>
    <property type="evidence" value="ECO:0007669"/>
    <property type="project" value="TreeGrafter"/>
</dbReference>
<evidence type="ECO:0000256" key="1">
    <source>
        <dbReference type="ARBA" id="ARBA00006217"/>
    </source>
</evidence>
<comment type="cofactor">
    <cofactor evidence="7">
        <name>Zn(2+)</name>
        <dbReference type="ChEBI" id="CHEBI:29105"/>
    </cofactor>
    <text evidence="7">Binds 1 zinc ion per subunit.</text>
</comment>
<feature type="region of interest" description="Disordered" evidence="9">
    <location>
        <begin position="1"/>
        <end position="30"/>
    </location>
</feature>
<evidence type="ECO:0000313" key="10">
    <source>
        <dbReference type="EMBL" id="KAJ3489730.1"/>
    </source>
</evidence>
<evidence type="ECO:0000256" key="5">
    <source>
        <dbReference type="ARBA" id="ARBA00023239"/>
    </source>
</evidence>
<evidence type="ECO:0000256" key="9">
    <source>
        <dbReference type="SAM" id="MobiDB-lite"/>
    </source>
</evidence>
<comment type="similarity">
    <text evidence="1 8">Belongs to the beta-class carbonic anhydrase family.</text>
</comment>
<dbReference type="SMART" id="SM00947">
    <property type="entry name" value="Pro_CA"/>
    <property type="match status" value="1"/>
</dbReference>
<keyword evidence="3 7" id="KW-0479">Metal-binding</keyword>
<dbReference type="AlphaFoldDB" id="A0AAD5VF22"/>
<comment type="caution">
    <text evidence="10">The sequence shown here is derived from an EMBL/GenBank/DDBJ whole genome shotgun (WGS) entry which is preliminary data.</text>
</comment>
<dbReference type="Pfam" id="PF00484">
    <property type="entry name" value="Pro_CA"/>
    <property type="match status" value="1"/>
</dbReference>
<evidence type="ECO:0000313" key="11">
    <source>
        <dbReference type="Proteomes" id="UP001212997"/>
    </source>
</evidence>